<gene>
    <name evidence="10" type="ORF">F8O01_01080</name>
</gene>
<dbReference type="PROSITE" id="PS50928">
    <property type="entry name" value="ABC_TM1"/>
    <property type="match status" value="1"/>
</dbReference>
<dbReference type="GO" id="GO:0005886">
    <property type="term" value="C:plasma membrane"/>
    <property type="evidence" value="ECO:0007669"/>
    <property type="project" value="UniProtKB-SubCell"/>
</dbReference>
<feature type="domain" description="ABC transmembrane type-1" evidence="9">
    <location>
        <begin position="57"/>
        <end position="244"/>
    </location>
</feature>
<evidence type="ECO:0000256" key="3">
    <source>
        <dbReference type="ARBA" id="ARBA00022475"/>
    </source>
</evidence>
<dbReference type="InterPro" id="IPR035906">
    <property type="entry name" value="MetI-like_sf"/>
</dbReference>
<dbReference type="GO" id="GO:0055085">
    <property type="term" value="P:transmembrane transport"/>
    <property type="evidence" value="ECO:0007669"/>
    <property type="project" value="InterPro"/>
</dbReference>
<comment type="similarity">
    <text evidence="8">Belongs to the binding-protein-dependent transport system permease family.</text>
</comment>
<feature type="transmembrane region" description="Helical" evidence="8">
    <location>
        <begin position="92"/>
        <end position="118"/>
    </location>
</feature>
<evidence type="ECO:0000256" key="5">
    <source>
        <dbReference type="ARBA" id="ARBA00022692"/>
    </source>
</evidence>
<dbReference type="CDD" id="cd06261">
    <property type="entry name" value="TM_PBP2"/>
    <property type="match status" value="1"/>
</dbReference>
<sequence length="258" mass="27391">MTRQRPIWTWIVLGIVLLPFLATLVAATSVDFSKGAYGGGITLDWLAAAWVLLAPSIMRSVLVGIIVLLANLVLGGTLAWWVSRTTSPFARIAVYLANVPLAVPGIAISIALIGTFAALRPSGLLLVAGHILFTLPFTIAALVPVLGSRELLETEQVARSLGASPFRTLWSVTIPAAAVAIIQASGMAFALSFGEFNVSFFVNPPATPMAPFALFDAYQTRRLELASAETIIFILCAALVIGLITWSRTIGSSRRASQ</sequence>
<comment type="caution">
    <text evidence="10">The sequence shown here is derived from an EMBL/GenBank/DDBJ whole genome shotgun (WGS) entry which is preliminary data.</text>
</comment>
<evidence type="ECO:0000256" key="1">
    <source>
        <dbReference type="ARBA" id="ARBA00004429"/>
    </source>
</evidence>
<feature type="transmembrane region" description="Helical" evidence="8">
    <location>
        <begin position="225"/>
        <end position="246"/>
    </location>
</feature>
<keyword evidence="5 8" id="KW-0812">Transmembrane</keyword>
<dbReference type="PANTHER" id="PTHR43357:SF4">
    <property type="entry name" value="INNER MEMBRANE ABC TRANSPORTER PERMEASE PROTEIN YDCV"/>
    <property type="match status" value="1"/>
</dbReference>
<organism evidence="10 11">
    <name type="scientific">Pseudoclavibacter chungangensis</name>
    <dbReference type="NCBI Taxonomy" id="587635"/>
    <lineage>
        <taxon>Bacteria</taxon>
        <taxon>Bacillati</taxon>
        <taxon>Actinomycetota</taxon>
        <taxon>Actinomycetes</taxon>
        <taxon>Micrococcales</taxon>
        <taxon>Microbacteriaceae</taxon>
        <taxon>Pseudoclavibacter</taxon>
    </lineage>
</organism>
<evidence type="ECO:0000256" key="7">
    <source>
        <dbReference type="ARBA" id="ARBA00023136"/>
    </source>
</evidence>
<keyword evidence="2 8" id="KW-0813">Transport</keyword>
<proteinExistence type="inferred from homology"/>
<dbReference type="EMBL" id="WBJZ01000001">
    <property type="protein sequence ID" value="KAB1662568.1"/>
    <property type="molecule type" value="Genomic_DNA"/>
</dbReference>
<evidence type="ECO:0000256" key="6">
    <source>
        <dbReference type="ARBA" id="ARBA00022989"/>
    </source>
</evidence>
<feature type="transmembrane region" description="Helical" evidence="8">
    <location>
        <begin position="47"/>
        <end position="80"/>
    </location>
</feature>
<keyword evidence="3" id="KW-1003">Cell membrane</keyword>
<feature type="transmembrane region" description="Helical" evidence="8">
    <location>
        <begin position="124"/>
        <end position="147"/>
    </location>
</feature>
<evidence type="ECO:0000313" key="11">
    <source>
        <dbReference type="Proteomes" id="UP000467240"/>
    </source>
</evidence>
<dbReference type="AlphaFoldDB" id="A0A7J5C1S1"/>
<accession>A0A7J5C1S1</accession>
<keyword evidence="7 8" id="KW-0472">Membrane</keyword>
<protein>
    <submittedName>
        <fullName evidence="10">ABC transporter permease subunit</fullName>
    </submittedName>
</protein>
<comment type="subcellular location">
    <subcellularLocation>
        <location evidence="1">Cell inner membrane</location>
        <topology evidence="1">Multi-pass membrane protein</topology>
    </subcellularLocation>
    <subcellularLocation>
        <location evidence="8">Cell membrane</location>
        <topology evidence="8">Multi-pass membrane protein</topology>
    </subcellularLocation>
</comment>
<dbReference type="Gene3D" id="1.10.3720.10">
    <property type="entry name" value="MetI-like"/>
    <property type="match status" value="1"/>
</dbReference>
<dbReference type="Proteomes" id="UP000467240">
    <property type="component" value="Unassembled WGS sequence"/>
</dbReference>
<dbReference type="Pfam" id="PF00528">
    <property type="entry name" value="BPD_transp_1"/>
    <property type="match status" value="1"/>
</dbReference>
<evidence type="ECO:0000313" key="10">
    <source>
        <dbReference type="EMBL" id="KAB1662568.1"/>
    </source>
</evidence>
<keyword evidence="6 8" id="KW-1133">Transmembrane helix</keyword>
<keyword evidence="4" id="KW-0997">Cell inner membrane</keyword>
<dbReference type="PANTHER" id="PTHR43357">
    <property type="entry name" value="INNER MEMBRANE ABC TRANSPORTER PERMEASE PROTEIN YDCV"/>
    <property type="match status" value="1"/>
</dbReference>
<feature type="transmembrane region" description="Helical" evidence="8">
    <location>
        <begin position="168"/>
        <end position="191"/>
    </location>
</feature>
<evidence type="ECO:0000259" key="9">
    <source>
        <dbReference type="PROSITE" id="PS50928"/>
    </source>
</evidence>
<name>A0A7J5C1S1_9MICO</name>
<dbReference type="OrthoDB" id="9815533at2"/>
<feature type="transmembrane region" description="Helical" evidence="8">
    <location>
        <begin position="7"/>
        <end position="27"/>
    </location>
</feature>
<dbReference type="RefSeq" id="WP_158039001.1">
    <property type="nucleotide sequence ID" value="NZ_JACCFV010000001.1"/>
</dbReference>
<evidence type="ECO:0000256" key="2">
    <source>
        <dbReference type="ARBA" id="ARBA00022448"/>
    </source>
</evidence>
<keyword evidence="11" id="KW-1185">Reference proteome</keyword>
<reference evidence="10 11" key="1">
    <citation type="submission" date="2019-09" db="EMBL/GenBank/DDBJ databases">
        <title>Phylogeny of genus Pseudoclavibacter and closely related genus.</title>
        <authorList>
            <person name="Li Y."/>
        </authorList>
    </citation>
    <scope>NUCLEOTIDE SEQUENCE [LARGE SCALE GENOMIC DNA]</scope>
    <source>
        <strain evidence="10 11">DSM 23821</strain>
    </source>
</reference>
<dbReference type="InterPro" id="IPR000515">
    <property type="entry name" value="MetI-like"/>
</dbReference>
<evidence type="ECO:0000256" key="8">
    <source>
        <dbReference type="RuleBase" id="RU363032"/>
    </source>
</evidence>
<evidence type="ECO:0000256" key="4">
    <source>
        <dbReference type="ARBA" id="ARBA00022519"/>
    </source>
</evidence>
<dbReference type="SUPFAM" id="SSF161098">
    <property type="entry name" value="MetI-like"/>
    <property type="match status" value="1"/>
</dbReference>